<evidence type="ECO:0000313" key="1">
    <source>
        <dbReference type="EMBL" id="CAD8283688.1"/>
    </source>
</evidence>
<accession>A0A7R9V3C1</accession>
<sequence length="186" mass="21016">MERGGEGACGERIRQVSNGTNAGSMCISSPPYFFKNSFLQVLQCRTWSGICVCKTCTRTWMQDTNYVNLLSSHNIEPNYLRRSILGGIRYGKPVVFDMMDIDLWDDVPHVFDAVQPGLLQSLLNKSLLKNEAYTSLIKPADGEEYERSRYQDDRIAAFKVVLLTTLPHPNPAMLDATYVLRVMIKG</sequence>
<dbReference type="AlphaFoldDB" id="A0A7R9V3C1"/>
<reference evidence="1" key="1">
    <citation type="submission" date="2021-01" db="EMBL/GenBank/DDBJ databases">
        <authorList>
            <person name="Corre E."/>
            <person name="Pelletier E."/>
            <person name="Niang G."/>
            <person name="Scheremetjew M."/>
            <person name="Finn R."/>
            <person name="Kale V."/>
            <person name="Holt S."/>
            <person name="Cochrane G."/>
            <person name="Meng A."/>
            <person name="Brown T."/>
            <person name="Cohen L."/>
        </authorList>
    </citation>
    <scope>NUCLEOTIDE SEQUENCE</scope>
    <source>
        <strain evidence="1">CCMP219</strain>
    </source>
</reference>
<gene>
    <name evidence="1" type="ORF">CEUR00632_LOCUS3723</name>
</gene>
<dbReference type="EMBL" id="HBEC01008144">
    <property type="protein sequence ID" value="CAD8283688.1"/>
    <property type="molecule type" value="Transcribed_RNA"/>
</dbReference>
<proteinExistence type="predicted"/>
<name>A0A7R9V3C1_9CHLO</name>
<protein>
    <submittedName>
        <fullName evidence="1">Uncharacterized protein</fullName>
    </submittedName>
</protein>
<organism evidence="1">
    <name type="scientific">Chlamydomonas euryale</name>
    <dbReference type="NCBI Taxonomy" id="1486919"/>
    <lineage>
        <taxon>Eukaryota</taxon>
        <taxon>Viridiplantae</taxon>
        <taxon>Chlorophyta</taxon>
        <taxon>core chlorophytes</taxon>
        <taxon>Chlorophyceae</taxon>
        <taxon>CS clade</taxon>
        <taxon>Chlamydomonadales</taxon>
        <taxon>Chlamydomonadaceae</taxon>
        <taxon>Chlamydomonas</taxon>
    </lineage>
</organism>